<proteinExistence type="predicted"/>
<accession>A0ABR6R547</accession>
<sequence>MVRSMIWIWFGIALSLYVICGCMRRPYGCEAGFSSIEAAVLAALYELRIKFGMLTTPLPPGDLVGRYP</sequence>
<evidence type="ECO:0000313" key="2">
    <source>
        <dbReference type="EMBL" id="MBB6494284.1"/>
    </source>
</evidence>
<keyword evidence="1" id="KW-0472">Membrane</keyword>
<keyword evidence="1" id="KW-1133">Transmembrane helix</keyword>
<comment type="caution">
    <text evidence="2">The sequence shown here is derived from an EMBL/GenBank/DDBJ whole genome shotgun (WGS) entry which is preliminary data.</text>
</comment>
<evidence type="ECO:0000256" key="1">
    <source>
        <dbReference type="SAM" id="Phobius"/>
    </source>
</evidence>
<dbReference type="PROSITE" id="PS51257">
    <property type="entry name" value="PROKAR_LIPOPROTEIN"/>
    <property type="match status" value="1"/>
</dbReference>
<feature type="transmembrane region" description="Helical" evidence="1">
    <location>
        <begin position="6"/>
        <end position="23"/>
    </location>
</feature>
<keyword evidence="1" id="KW-0812">Transmembrane</keyword>
<organism evidence="2 3">
    <name type="scientific">Rhizobium tropici</name>
    <dbReference type="NCBI Taxonomy" id="398"/>
    <lineage>
        <taxon>Bacteria</taxon>
        <taxon>Pseudomonadati</taxon>
        <taxon>Pseudomonadota</taxon>
        <taxon>Alphaproteobacteria</taxon>
        <taxon>Hyphomicrobiales</taxon>
        <taxon>Rhizobiaceae</taxon>
        <taxon>Rhizobium/Agrobacterium group</taxon>
        <taxon>Rhizobium</taxon>
    </lineage>
</organism>
<gene>
    <name evidence="2" type="ORF">GGD45_004725</name>
</gene>
<dbReference type="Proteomes" id="UP000526625">
    <property type="component" value="Unassembled WGS sequence"/>
</dbReference>
<keyword evidence="3" id="KW-1185">Reference proteome</keyword>
<name>A0ABR6R547_RHITR</name>
<reference evidence="2 3" key="1">
    <citation type="submission" date="2020-08" db="EMBL/GenBank/DDBJ databases">
        <title>Genomic Encyclopedia of Type Strains, Phase IV (KMG-V): Genome sequencing to study the core and pangenomes of soil and plant-associated prokaryotes.</title>
        <authorList>
            <person name="Whitman W."/>
        </authorList>
    </citation>
    <scope>NUCLEOTIDE SEQUENCE [LARGE SCALE GENOMIC DNA]</scope>
    <source>
        <strain evidence="2 3">SEMIA 4059</strain>
    </source>
</reference>
<dbReference type="EMBL" id="JACHBF010000015">
    <property type="protein sequence ID" value="MBB6494284.1"/>
    <property type="molecule type" value="Genomic_DNA"/>
</dbReference>
<protein>
    <submittedName>
        <fullName evidence="2">Uncharacterized protein</fullName>
    </submittedName>
</protein>
<evidence type="ECO:0000313" key="3">
    <source>
        <dbReference type="Proteomes" id="UP000526625"/>
    </source>
</evidence>